<evidence type="ECO:0000313" key="1">
    <source>
        <dbReference type="EMBL" id="VTT73685.1"/>
    </source>
</evidence>
<evidence type="ECO:0000313" key="2">
    <source>
        <dbReference type="Proteomes" id="UP000760494"/>
    </source>
</evidence>
<sequence>MPTCGNLLWCGVYTRLGCWVILTKNDEFAQVPDAPKPCFGVGQRSVYSVASILFYILHFEILYHSRLYGGWLQVPVSLPRTLAVCRGSRLK</sequence>
<proteinExistence type="predicted"/>
<dbReference type="Proteomes" id="UP000760494">
    <property type="component" value="Unassembled WGS sequence"/>
</dbReference>
<protein>
    <submittedName>
        <fullName evidence="1">Uncharacterized protein</fullName>
    </submittedName>
</protein>
<name>A0A9Q9RVZ4_FUSFU</name>
<dbReference type="EMBL" id="CABFJX010000370">
    <property type="protein sequence ID" value="VTT73685.1"/>
    <property type="molecule type" value="Genomic_DNA"/>
</dbReference>
<reference evidence="1" key="1">
    <citation type="submission" date="2019-05" db="EMBL/GenBank/DDBJ databases">
        <authorList>
            <person name="Piombo E."/>
        </authorList>
    </citation>
    <scope>NUCLEOTIDE SEQUENCE</scope>
    <source>
        <strain evidence="1">C2S</strain>
    </source>
</reference>
<organism evidence="1 2">
    <name type="scientific">Fusarium fujikuroi</name>
    <name type="common">Bakanae and foot rot disease fungus</name>
    <name type="synonym">Gibberella fujikuroi</name>
    <dbReference type="NCBI Taxonomy" id="5127"/>
    <lineage>
        <taxon>Eukaryota</taxon>
        <taxon>Fungi</taxon>
        <taxon>Dikarya</taxon>
        <taxon>Ascomycota</taxon>
        <taxon>Pezizomycotina</taxon>
        <taxon>Sordariomycetes</taxon>
        <taxon>Hypocreomycetidae</taxon>
        <taxon>Hypocreales</taxon>
        <taxon>Nectriaceae</taxon>
        <taxon>Fusarium</taxon>
        <taxon>Fusarium fujikuroi species complex</taxon>
    </lineage>
</organism>
<feature type="non-terminal residue" evidence="1">
    <location>
        <position position="1"/>
    </location>
</feature>
<dbReference type="AlphaFoldDB" id="A0A9Q9RVZ4"/>
<gene>
    <name evidence="1" type="ORF">C2S_9202</name>
</gene>
<accession>A0A9Q9RVZ4</accession>
<comment type="caution">
    <text evidence="1">The sequence shown here is derived from an EMBL/GenBank/DDBJ whole genome shotgun (WGS) entry which is preliminary data.</text>
</comment>